<evidence type="ECO:0000256" key="1">
    <source>
        <dbReference type="SAM" id="MobiDB-lite"/>
    </source>
</evidence>
<feature type="compositionally biased region" description="Basic and acidic residues" evidence="1">
    <location>
        <begin position="150"/>
        <end position="161"/>
    </location>
</feature>
<protein>
    <submittedName>
        <fullName evidence="2">Uncharacterized protein</fullName>
    </submittedName>
</protein>
<dbReference type="EMBL" id="JANPWB010000003">
    <property type="protein sequence ID" value="KAJ1196800.1"/>
    <property type="molecule type" value="Genomic_DNA"/>
</dbReference>
<feature type="region of interest" description="Disordered" evidence="1">
    <location>
        <begin position="150"/>
        <end position="181"/>
    </location>
</feature>
<dbReference type="AlphaFoldDB" id="A0AAV7V917"/>
<dbReference type="Proteomes" id="UP001066276">
    <property type="component" value="Chromosome 2_1"/>
</dbReference>
<gene>
    <name evidence="2" type="ORF">NDU88_000664</name>
</gene>
<proteinExistence type="predicted"/>
<keyword evidence="3" id="KW-1185">Reference proteome</keyword>
<evidence type="ECO:0000313" key="3">
    <source>
        <dbReference type="Proteomes" id="UP001066276"/>
    </source>
</evidence>
<feature type="region of interest" description="Disordered" evidence="1">
    <location>
        <begin position="65"/>
        <end position="110"/>
    </location>
</feature>
<comment type="caution">
    <text evidence="2">The sequence shown here is derived from an EMBL/GenBank/DDBJ whole genome shotgun (WGS) entry which is preliminary data.</text>
</comment>
<name>A0AAV7V917_PLEWA</name>
<sequence>MISTRSPVPKRLPTSADGGEGLRSAVSPTSFHLRARAASLIDVHGLLHPARATFQLTYASCRPRNTAEAGAGNPNVGRSRRRPRGRPPPLSVNVPRGGQSQGAPSLPGHPKGTAAYPLCTFWATLRTGRCRHRELSASFKRQLDITDKQEPVKKKARDNAAKLHCKPAAIKNLDGNSSPST</sequence>
<evidence type="ECO:0000313" key="2">
    <source>
        <dbReference type="EMBL" id="KAJ1196800.1"/>
    </source>
</evidence>
<reference evidence="2" key="1">
    <citation type="journal article" date="2022" name="bioRxiv">
        <title>Sequencing and chromosome-scale assembly of the giantPleurodeles waltlgenome.</title>
        <authorList>
            <person name="Brown T."/>
            <person name="Elewa A."/>
            <person name="Iarovenko S."/>
            <person name="Subramanian E."/>
            <person name="Araus A.J."/>
            <person name="Petzold A."/>
            <person name="Susuki M."/>
            <person name="Suzuki K.-i.T."/>
            <person name="Hayashi T."/>
            <person name="Toyoda A."/>
            <person name="Oliveira C."/>
            <person name="Osipova E."/>
            <person name="Leigh N.D."/>
            <person name="Simon A."/>
            <person name="Yun M.H."/>
        </authorList>
    </citation>
    <scope>NUCLEOTIDE SEQUENCE</scope>
    <source>
        <strain evidence="2">20211129_DDA</strain>
        <tissue evidence="2">Liver</tissue>
    </source>
</reference>
<accession>A0AAV7V917</accession>
<organism evidence="2 3">
    <name type="scientific">Pleurodeles waltl</name>
    <name type="common">Iberian ribbed newt</name>
    <dbReference type="NCBI Taxonomy" id="8319"/>
    <lineage>
        <taxon>Eukaryota</taxon>
        <taxon>Metazoa</taxon>
        <taxon>Chordata</taxon>
        <taxon>Craniata</taxon>
        <taxon>Vertebrata</taxon>
        <taxon>Euteleostomi</taxon>
        <taxon>Amphibia</taxon>
        <taxon>Batrachia</taxon>
        <taxon>Caudata</taxon>
        <taxon>Salamandroidea</taxon>
        <taxon>Salamandridae</taxon>
        <taxon>Pleurodelinae</taxon>
        <taxon>Pleurodeles</taxon>
    </lineage>
</organism>
<feature type="region of interest" description="Disordered" evidence="1">
    <location>
        <begin position="1"/>
        <end position="24"/>
    </location>
</feature>